<accession>A0A832V895</accession>
<dbReference type="InterPro" id="IPR006086">
    <property type="entry name" value="XPG-I_dom"/>
</dbReference>
<evidence type="ECO:0000256" key="6">
    <source>
        <dbReference type="ARBA" id="ARBA00022801"/>
    </source>
</evidence>
<keyword evidence="1 10" id="KW-0235">DNA replication</keyword>
<evidence type="ECO:0000256" key="4">
    <source>
        <dbReference type="ARBA" id="ARBA00022759"/>
    </source>
</evidence>
<dbReference type="SUPFAM" id="SSF88723">
    <property type="entry name" value="PIN domain-like"/>
    <property type="match status" value="1"/>
</dbReference>
<keyword evidence="7 10" id="KW-0269">Exonuclease</keyword>
<evidence type="ECO:0000313" key="13">
    <source>
        <dbReference type="EMBL" id="HIJ99460.1"/>
    </source>
</evidence>
<dbReference type="SMART" id="SM00485">
    <property type="entry name" value="XPGN"/>
    <property type="match status" value="1"/>
</dbReference>
<proteinExistence type="inferred from homology"/>
<feature type="domain" description="XPG N-terminal" evidence="12">
    <location>
        <begin position="1"/>
        <end position="101"/>
    </location>
</feature>
<evidence type="ECO:0000256" key="8">
    <source>
        <dbReference type="ARBA" id="ARBA00022842"/>
    </source>
</evidence>
<keyword evidence="9 10" id="KW-0234">DNA repair</keyword>
<dbReference type="InterPro" id="IPR008918">
    <property type="entry name" value="HhH2"/>
</dbReference>
<comment type="caution">
    <text evidence="10">Lacks conserved residue(s) required for the propagation of feature annotation.</text>
</comment>
<dbReference type="SUPFAM" id="SSF47807">
    <property type="entry name" value="5' to 3' exonuclease, C-terminal subdomain"/>
    <property type="match status" value="1"/>
</dbReference>
<dbReference type="InterPro" id="IPR036279">
    <property type="entry name" value="5-3_exonuclease_C_sf"/>
</dbReference>
<evidence type="ECO:0000256" key="1">
    <source>
        <dbReference type="ARBA" id="ARBA00022705"/>
    </source>
</evidence>
<dbReference type="HAMAP" id="MF_00614">
    <property type="entry name" value="Fen"/>
    <property type="match status" value="1"/>
</dbReference>
<comment type="caution">
    <text evidence="13">The sequence shown here is derived from an EMBL/GenBank/DDBJ whole genome shotgun (WGS) entry which is preliminary data.</text>
</comment>
<evidence type="ECO:0000259" key="12">
    <source>
        <dbReference type="SMART" id="SM00485"/>
    </source>
</evidence>
<dbReference type="Gene3D" id="1.10.150.20">
    <property type="entry name" value="5' to 3' exonuclease, C-terminal subdomain"/>
    <property type="match status" value="1"/>
</dbReference>
<evidence type="ECO:0000256" key="2">
    <source>
        <dbReference type="ARBA" id="ARBA00022722"/>
    </source>
</evidence>
<comment type="subunit">
    <text evidence="10">Interacts with PCNA. PCNA stimulates the nuclease activity without altering cleavage specificity.</text>
</comment>
<evidence type="ECO:0000256" key="3">
    <source>
        <dbReference type="ARBA" id="ARBA00022723"/>
    </source>
</evidence>
<dbReference type="GO" id="GO:0000287">
    <property type="term" value="F:magnesium ion binding"/>
    <property type="evidence" value="ECO:0007669"/>
    <property type="project" value="UniProtKB-UniRule"/>
</dbReference>
<evidence type="ECO:0000256" key="5">
    <source>
        <dbReference type="ARBA" id="ARBA00022763"/>
    </source>
</evidence>
<feature type="binding site" evidence="10">
    <location>
        <position position="175"/>
    </location>
    <ligand>
        <name>Mg(2+)</name>
        <dbReference type="ChEBI" id="CHEBI:18420"/>
        <label>2</label>
    </ligand>
</feature>
<dbReference type="InterPro" id="IPR019973">
    <property type="entry name" value="Flap_endonuc_arc"/>
</dbReference>
<feature type="binding site" evidence="10">
    <location>
        <position position="80"/>
    </location>
    <ligand>
        <name>Mg(2+)</name>
        <dbReference type="ChEBI" id="CHEBI:18420"/>
        <label>1</label>
    </ligand>
</feature>
<keyword evidence="5 10" id="KW-0227">DNA damage</keyword>
<dbReference type="GO" id="GO:0008409">
    <property type="term" value="F:5'-3' exonuclease activity"/>
    <property type="evidence" value="ECO:0007669"/>
    <property type="project" value="UniProtKB-UniRule"/>
</dbReference>
<feature type="domain" description="XPG-I" evidence="11">
    <location>
        <begin position="140"/>
        <end position="221"/>
    </location>
</feature>
<dbReference type="Proteomes" id="UP000604391">
    <property type="component" value="Unassembled WGS sequence"/>
</dbReference>
<dbReference type="CDD" id="cd09867">
    <property type="entry name" value="PIN_FEN1"/>
    <property type="match status" value="1"/>
</dbReference>
<dbReference type="PANTHER" id="PTHR11081">
    <property type="entry name" value="FLAP ENDONUCLEASE FAMILY MEMBER"/>
    <property type="match status" value="1"/>
</dbReference>
<dbReference type="InterPro" id="IPR023426">
    <property type="entry name" value="Flap_endonuc"/>
</dbReference>
<feature type="binding site" evidence="10">
    <location>
        <position position="236"/>
    </location>
    <ligand>
        <name>Mg(2+)</name>
        <dbReference type="ChEBI" id="CHEBI:18420"/>
        <label>2</label>
    </ligand>
</feature>
<comment type="similarity">
    <text evidence="10">Belongs to the XPG/RAD2 endonuclease family. FEN1 subfamily.</text>
</comment>
<keyword evidence="3 10" id="KW-0479">Metal-binding</keyword>
<keyword evidence="8 10" id="KW-0460">Magnesium</keyword>
<dbReference type="GO" id="GO:0003677">
    <property type="term" value="F:DNA binding"/>
    <property type="evidence" value="ECO:0007669"/>
    <property type="project" value="UniProtKB-UniRule"/>
</dbReference>
<dbReference type="SMART" id="SM00484">
    <property type="entry name" value="XPGI"/>
    <property type="match status" value="1"/>
</dbReference>
<evidence type="ECO:0000259" key="11">
    <source>
        <dbReference type="SMART" id="SM00484"/>
    </source>
</evidence>
<feature type="binding site" evidence="10">
    <location>
        <position position="173"/>
    </location>
    <ligand>
        <name>Mg(2+)</name>
        <dbReference type="ChEBI" id="CHEBI:18420"/>
        <label>2</label>
    </ligand>
</feature>
<dbReference type="InterPro" id="IPR006084">
    <property type="entry name" value="XPG/Rad2"/>
</dbReference>
<dbReference type="EMBL" id="DVAD01000007">
    <property type="protein sequence ID" value="HIJ99460.1"/>
    <property type="molecule type" value="Genomic_DNA"/>
</dbReference>
<comment type="function">
    <text evidence="10">Structure-specific nuclease with 5'-flap endonuclease and 5'-3' exonuclease activities involved in DNA replication and repair. During DNA replication, cleaves the 5'-overhanging flap structure that is generated by displacement synthesis when DNA polymerase encounters the 5'-end of a downstream Okazaki fragment. Binds the unpaired 3'-DNA end and kinks the DNA to facilitate 5' cleavage specificity. Cleaves one nucleotide into the double-stranded DNA from the junction in flap DNA, leaving a nick for ligation. Also involved in the base excision repair (BER) pathway. Acts as a genome stabilization factor that prevents flaps from equilibrating into structurs that lead to duplications and deletions. Also possesses 5'-3' exonuclease activity on nicked or gapped double-stranded DNA.</text>
</comment>
<evidence type="ECO:0000256" key="9">
    <source>
        <dbReference type="ARBA" id="ARBA00023204"/>
    </source>
</evidence>
<feature type="binding site" evidence="10">
    <location>
        <position position="152"/>
    </location>
    <ligand>
        <name>Mg(2+)</name>
        <dbReference type="ChEBI" id="CHEBI:18420"/>
        <label>1</label>
    </ligand>
</feature>
<keyword evidence="6 10" id="KW-0378">Hydrolase</keyword>
<evidence type="ECO:0000313" key="14">
    <source>
        <dbReference type="Proteomes" id="UP000604391"/>
    </source>
</evidence>
<dbReference type="GO" id="GO:0006281">
    <property type="term" value="P:DNA repair"/>
    <property type="evidence" value="ECO:0007669"/>
    <property type="project" value="UniProtKB-UniRule"/>
</dbReference>
<evidence type="ECO:0000256" key="10">
    <source>
        <dbReference type="HAMAP-Rule" id="MF_00614"/>
    </source>
</evidence>
<organism evidence="13 14">
    <name type="scientific">Candidatus Undinarchaeum marinum</name>
    <dbReference type="NCBI Taxonomy" id="2756141"/>
    <lineage>
        <taxon>Archaea</taxon>
        <taxon>Candidatus Undinarchaeota</taxon>
        <taxon>Candidatus Undinarchaeia</taxon>
        <taxon>Candidatus Undinarchaeales</taxon>
        <taxon>Candidatus Undinarchaeaceae</taxon>
        <taxon>Candidatus Undinarchaeum</taxon>
    </lineage>
</organism>
<dbReference type="GO" id="GO:0017108">
    <property type="term" value="F:5'-flap endonuclease activity"/>
    <property type="evidence" value="ECO:0007669"/>
    <property type="project" value="UniProtKB-UniRule"/>
</dbReference>
<keyword evidence="2 10" id="KW-0540">Nuclease</keyword>
<comment type="cofactor">
    <cofactor evidence="10">
        <name>Mg(2+)</name>
        <dbReference type="ChEBI" id="CHEBI:18420"/>
    </cofactor>
    <text evidence="10">Binds 2 magnesium ions per subunit. They probably participate in the reaction catalyzed by the enzyme. May bind an additional third magnesium ion after substrate binding.</text>
</comment>
<gene>
    <name evidence="10" type="primary">fen</name>
    <name evidence="13" type="ORF">H1011_01390</name>
</gene>
<evidence type="ECO:0000256" key="7">
    <source>
        <dbReference type="ARBA" id="ARBA00022839"/>
    </source>
</evidence>
<name>A0A832V895_9ARCH</name>
<keyword evidence="4 10" id="KW-0255">Endonuclease</keyword>
<dbReference type="GO" id="GO:0043137">
    <property type="term" value="P:DNA replication, removal of RNA primer"/>
    <property type="evidence" value="ECO:0007669"/>
    <property type="project" value="UniProtKB-UniRule"/>
</dbReference>
<keyword evidence="14" id="KW-1185">Reference proteome</keyword>
<dbReference type="PRINTS" id="PR00853">
    <property type="entry name" value="XPGRADSUPER"/>
</dbReference>
<reference evidence="13 14" key="1">
    <citation type="journal article" name="Nat. Commun.">
        <title>Undinarchaeota illuminate DPANN phylogeny and the impact of gene transfer on archaeal evolution.</title>
        <authorList>
            <person name="Dombrowski N."/>
            <person name="Williams T.A."/>
            <person name="Sun J."/>
            <person name="Woodcroft B.J."/>
            <person name="Lee J.H."/>
            <person name="Minh B.Q."/>
            <person name="Rinke C."/>
            <person name="Spang A."/>
        </authorList>
    </citation>
    <scope>NUCLEOTIDE SEQUENCE [LARGE SCALE GENOMIC DNA]</scope>
    <source>
        <strain evidence="13">MAG_bin17</strain>
    </source>
</reference>
<sequence>MGVNLRDILERDEIRLDSLAGKRVGVDAFNTLYQFLSTIRQKDGTPLMDSKGNVTSHLSGIFYRNVRLLEHKLLPVYVFDGEPPSLKEDTIKERKERKEEARKKWRAAIVAGDLDRAKTYSQATSQLDKKMIDESKKLLDVLGIPHVQAPSEGEAQAAYMCKKSEINVVASQDYDSLLFGSPILVRNITISGKRKVPRRNMYVRVHPEKMVLQEQLERLGISLENLIEIAILTGTDFNPGIKGVGAKTALKVIKKDGFEAAIEKYDFQVDPYAVKKIFTNPETTDDYKLSWGFPDEEKAIELLHEKHEFSRERITNALSKLEEATGSRDQTSLDSW</sequence>
<dbReference type="FunFam" id="3.40.50.1010:FF:000016">
    <property type="entry name" value="Flap endonuclease 1"/>
    <property type="match status" value="1"/>
</dbReference>
<feature type="region of interest" description="N-domain" evidence="10">
    <location>
        <begin position="1"/>
        <end position="98"/>
    </location>
</feature>
<dbReference type="SMART" id="SM00279">
    <property type="entry name" value="HhH2"/>
    <property type="match status" value="1"/>
</dbReference>
<dbReference type="PANTHER" id="PTHR11081:SF9">
    <property type="entry name" value="FLAP ENDONUCLEASE 1"/>
    <property type="match status" value="1"/>
</dbReference>
<feature type="binding site" evidence="10">
    <location>
        <position position="154"/>
    </location>
    <ligand>
        <name>Mg(2+)</name>
        <dbReference type="ChEBI" id="CHEBI:18420"/>
        <label>1</label>
    </ligand>
</feature>
<dbReference type="Gene3D" id="3.40.50.1010">
    <property type="entry name" value="5'-nuclease"/>
    <property type="match status" value="1"/>
</dbReference>
<dbReference type="Pfam" id="PF00752">
    <property type="entry name" value="XPG_N"/>
    <property type="match status" value="1"/>
</dbReference>
<dbReference type="Pfam" id="PF00867">
    <property type="entry name" value="XPG_I"/>
    <property type="match status" value="1"/>
</dbReference>
<dbReference type="InterPro" id="IPR029060">
    <property type="entry name" value="PIN-like_dom_sf"/>
</dbReference>
<dbReference type="NCBIfam" id="TIGR03674">
    <property type="entry name" value="fen_arch"/>
    <property type="match status" value="1"/>
</dbReference>
<dbReference type="EC" id="3.1.-.-" evidence="10"/>
<dbReference type="AlphaFoldDB" id="A0A832V895"/>
<feature type="binding site" evidence="10">
    <location>
        <position position="27"/>
    </location>
    <ligand>
        <name>Mg(2+)</name>
        <dbReference type="ChEBI" id="CHEBI:18420"/>
        <label>1</label>
    </ligand>
</feature>
<dbReference type="InterPro" id="IPR006085">
    <property type="entry name" value="XPG_DNA_repair_N"/>
</dbReference>
<protein>
    <recommendedName>
        <fullName evidence="10">Flap endonuclease 1</fullName>
        <shortName evidence="10">FEN-1</shortName>
        <ecNumber evidence="10">3.1.-.-</ecNumber>
    </recommendedName>
    <alternativeName>
        <fullName evidence="10">Flap structure-specific endonuclease 1</fullName>
    </alternativeName>
</protein>